<protein>
    <recommendedName>
        <fullName evidence="4">Protein-L-isoaspartate O-methyltransferase</fullName>
        <ecNumber evidence="3">2.1.1.77</ecNumber>
    </recommendedName>
    <alternativeName>
        <fullName evidence="11">L-isoaspartyl protein carboxyl methyltransferase</fullName>
    </alternativeName>
    <alternativeName>
        <fullName evidence="9">Protein L-isoaspartyl methyltransferase</fullName>
    </alternativeName>
    <alternativeName>
        <fullName evidence="10">Protein-beta-aspartate methyltransferase</fullName>
    </alternativeName>
</protein>
<evidence type="ECO:0000256" key="6">
    <source>
        <dbReference type="ARBA" id="ARBA00022603"/>
    </source>
</evidence>
<dbReference type="InterPro" id="IPR000682">
    <property type="entry name" value="PCMT"/>
</dbReference>
<evidence type="ECO:0000256" key="8">
    <source>
        <dbReference type="ARBA" id="ARBA00022691"/>
    </source>
</evidence>
<proteinExistence type="inferred from homology"/>
<dbReference type="Gene3D" id="3.40.50.150">
    <property type="entry name" value="Vaccinia Virus protein VP39"/>
    <property type="match status" value="1"/>
</dbReference>
<organism evidence="12 13">
    <name type="scientific">Amycolatopsis coloradensis</name>
    <dbReference type="NCBI Taxonomy" id="76021"/>
    <lineage>
        <taxon>Bacteria</taxon>
        <taxon>Bacillati</taxon>
        <taxon>Actinomycetota</taxon>
        <taxon>Actinomycetes</taxon>
        <taxon>Pseudonocardiales</taxon>
        <taxon>Pseudonocardiaceae</taxon>
        <taxon>Amycolatopsis</taxon>
    </lineage>
</organism>
<dbReference type="STRING" id="76021.BS329_40275"/>
<name>A0A1R0KDX2_9PSEU</name>
<comment type="subcellular location">
    <subcellularLocation>
        <location evidence="1">Cytoplasm</location>
    </subcellularLocation>
</comment>
<keyword evidence="13" id="KW-1185">Reference proteome</keyword>
<dbReference type="RefSeq" id="WP_076168711.1">
    <property type="nucleotide sequence ID" value="NZ_JBEZVB010000099.1"/>
</dbReference>
<sequence>MDVLDTATWESRAAALAAELTAAGVLHDPAWRDAFAATPRHLVVPRILDGPTTLEAGDPGWLDAVYADEALATQTRTAGDGPAGREIASSSSSKPTVMVVMLERLAPEPGHRVLEIGTGTGYNAALLSHRLGANNVYSLDLDPELVDAAHEHLTVAGYSPHLATGDGSQGWPGEITFDRIIATCAVTAIPPAWIDQLAACGRIVAPLDAGAAGPLMVLDKTADDEVSGRIDPFPMLFMPMRVDVTSPFGPGKQPSAAATAIPHYGTTPVDPATLLNRPELALFLWLHASGLTLGGSAEHGVVVAQRGLARAEVDLTPLAEGTWAVRQSGPYRLWDTVEHAATLFEALGQPDAARLGVTALNVAGKQFIWLDDPDSNHSWPLLNSGS</sequence>
<dbReference type="Proteomes" id="UP000187486">
    <property type="component" value="Unassembled WGS sequence"/>
</dbReference>
<comment type="similarity">
    <text evidence="2">Belongs to the methyltransferase superfamily. L-isoaspartyl/D-aspartyl protein methyltransferase family.</text>
</comment>
<dbReference type="OrthoDB" id="4035289at2"/>
<dbReference type="GO" id="GO:0005737">
    <property type="term" value="C:cytoplasm"/>
    <property type="evidence" value="ECO:0007669"/>
    <property type="project" value="UniProtKB-SubCell"/>
</dbReference>
<dbReference type="CDD" id="cd02440">
    <property type="entry name" value="AdoMet_MTases"/>
    <property type="match status" value="1"/>
</dbReference>
<evidence type="ECO:0000313" key="13">
    <source>
        <dbReference type="Proteomes" id="UP000187486"/>
    </source>
</evidence>
<reference evidence="12 13" key="1">
    <citation type="submission" date="2016-01" db="EMBL/GenBank/DDBJ databases">
        <title>Amycolatopsis coloradensis genome sequencing and assembly.</title>
        <authorList>
            <person name="Mayilraj S."/>
        </authorList>
    </citation>
    <scope>NUCLEOTIDE SEQUENCE [LARGE SCALE GENOMIC DNA]</scope>
    <source>
        <strain evidence="12 13">DSM 44225</strain>
    </source>
</reference>
<keyword evidence="8" id="KW-0949">S-adenosyl-L-methionine</keyword>
<gene>
    <name evidence="12" type="ORF">BS329_40275</name>
</gene>
<comment type="caution">
    <text evidence="12">The sequence shown here is derived from an EMBL/GenBank/DDBJ whole genome shotgun (WGS) entry which is preliminary data.</text>
</comment>
<dbReference type="EMBL" id="MQUQ01000039">
    <property type="protein sequence ID" value="OLZ43172.1"/>
    <property type="molecule type" value="Genomic_DNA"/>
</dbReference>
<evidence type="ECO:0000256" key="9">
    <source>
        <dbReference type="ARBA" id="ARBA00030757"/>
    </source>
</evidence>
<evidence type="ECO:0000256" key="1">
    <source>
        <dbReference type="ARBA" id="ARBA00004496"/>
    </source>
</evidence>
<evidence type="ECO:0000256" key="10">
    <source>
        <dbReference type="ARBA" id="ARBA00031323"/>
    </source>
</evidence>
<evidence type="ECO:0000313" key="12">
    <source>
        <dbReference type="EMBL" id="OLZ43172.1"/>
    </source>
</evidence>
<evidence type="ECO:0000256" key="5">
    <source>
        <dbReference type="ARBA" id="ARBA00022490"/>
    </source>
</evidence>
<keyword evidence="7" id="KW-0808">Transferase</keyword>
<dbReference type="AlphaFoldDB" id="A0A1R0KDX2"/>
<keyword evidence="5" id="KW-0963">Cytoplasm</keyword>
<evidence type="ECO:0000256" key="3">
    <source>
        <dbReference type="ARBA" id="ARBA00011890"/>
    </source>
</evidence>
<dbReference type="PANTHER" id="PTHR11579">
    <property type="entry name" value="PROTEIN-L-ISOASPARTATE O-METHYLTRANSFERASE"/>
    <property type="match status" value="1"/>
</dbReference>
<dbReference type="SUPFAM" id="SSF53335">
    <property type="entry name" value="S-adenosyl-L-methionine-dependent methyltransferases"/>
    <property type="match status" value="1"/>
</dbReference>
<evidence type="ECO:0000256" key="7">
    <source>
        <dbReference type="ARBA" id="ARBA00022679"/>
    </source>
</evidence>
<dbReference type="InterPro" id="IPR029063">
    <property type="entry name" value="SAM-dependent_MTases_sf"/>
</dbReference>
<dbReference type="GO" id="GO:0032259">
    <property type="term" value="P:methylation"/>
    <property type="evidence" value="ECO:0007669"/>
    <property type="project" value="UniProtKB-KW"/>
</dbReference>
<accession>A0A1R0KDX2</accession>
<dbReference type="PANTHER" id="PTHR11579:SF0">
    <property type="entry name" value="PROTEIN-L-ISOASPARTATE(D-ASPARTATE) O-METHYLTRANSFERASE"/>
    <property type="match status" value="1"/>
</dbReference>
<evidence type="ECO:0000256" key="2">
    <source>
        <dbReference type="ARBA" id="ARBA00005369"/>
    </source>
</evidence>
<dbReference type="EC" id="2.1.1.77" evidence="3"/>
<dbReference type="GO" id="GO:0004719">
    <property type="term" value="F:protein-L-isoaspartate (D-aspartate) O-methyltransferase activity"/>
    <property type="evidence" value="ECO:0007669"/>
    <property type="project" value="UniProtKB-EC"/>
</dbReference>
<evidence type="ECO:0000256" key="11">
    <source>
        <dbReference type="ARBA" id="ARBA00031350"/>
    </source>
</evidence>
<dbReference type="Pfam" id="PF01135">
    <property type="entry name" value="PCMT"/>
    <property type="match status" value="1"/>
</dbReference>
<keyword evidence="6" id="KW-0489">Methyltransferase</keyword>
<evidence type="ECO:0000256" key="4">
    <source>
        <dbReference type="ARBA" id="ARBA00013346"/>
    </source>
</evidence>